<evidence type="ECO:0008006" key="5">
    <source>
        <dbReference type="Google" id="ProtNLM"/>
    </source>
</evidence>
<evidence type="ECO:0000313" key="3">
    <source>
        <dbReference type="EMBL" id="PFG39754.1"/>
    </source>
</evidence>
<feature type="transmembrane region" description="Helical" evidence="2">
    <location>
        <begin position="65"/>
        <end position="89"/>
    </location>
</feature>
<keyword evidence="4" id="KW-1185">Reference proteome</keyword>
<dbReference type="Proteomes" id="UP000222106">
    <property type="component" value="Unassembled WGS sequence"/>
</dbReference>
<feature type="compositionally biased region" description="Low complexity" evidence="1">
    <location>
        <begin position="17"/>
        <end position="42"/>
    </location>
</feature>
<feature type="transmembrane region" description="Helical" evidence="2">
    <location>
        <begin position="109"/>
        <end position="132"/>
    </location>
</feature>
<feature type="region of interest" description="Disordered" evidence="1">
    <location>
        <begin position="1"/>
        <end position="60"/>
    </location>
</feature>
<keyword evidence="2" id="KW-0812">Transmembrane</keyword>
<keyword evidence="2" id="KW-0472">Membrane</keyword>
<accession>A0A2A9ELB6</accession>
<comment type="caution">
    <text evidence="3">The sequence shown here is derived from an EMBL/GenBank/DDBJ whole genome shotgun (WGS) entry which is preliminary data.</text>
</comment>
<gene>
    <name evidence="3" type="ORF">ATJ97_2267</name>
</gene>
<organism evidence="3 4">
    <name type="scientific">Georgenia soli</name>
    <dbReference type="NCBI Taxonomy" id="638953"/>
    <lineage>
        <taxon>Bacteria</taxon>
        <taxon>Bacillati</taxon>
        <taxon>Actinomycetota</taxon>
        <taxon>Actinomycetes</taxon>
        <taxon>Micrococcales</taxon>
        <taxon>Bogoriellaceae</taxon>
        <taxon>Georgenia</taxon>
    </lineage>
</organism>
<dbReference type="OrthoDB" id="4883562at2"/>
<evidence type="ECO:0000313" key="4">
    <source>
        <dbReference type="Proteomes" id="UP000222106"/>
    </source>
</evidence>
<sequence length="138" mass="14684">MSQSPYQPYEPQPPYRQEPYQQGPYQQGPYQQHPYQEGPYPGAGYGPATPPAHGHDRASADASSAATLSIIFGVVGIVLLPILAPLAVWQANKAEKLGTPATAGKVLGWVGVALLVVYLLLAVLLVVFLANLDLSGVY</sequence>
<dbReference type="RefSeq" id="WP_143426996.1">
    <property type="nucleotide sequence ID" value="NZ_PDJI01000004.1"/>
</dbReference>
<reference evidence="3 4" key="1">
    <citation type="submission" date="2017-10" db="EMBL/GenBank/DDBJ databases">
        <title>Sequencing the genomes of 1000 actinobacteria strains.</title>
        <authorList>
            <person name="Klenk H.-P."/>
        </authorList>
    </citation>
    <scope>NUCLEOTIDE SEQUENCE [LARGE SCALE GENOMIC DNA]</scope>
    <source>
        <strain evidence="3 4">DSM 21838</strain>
    </source>
</reference>
<dbReference type="EMBL" id="PDJI01000004">
    <property type="protein sequence ID" value="PFG39754.1"/>
    <property type="molecule type" value="Genomic_DNA"/>
</dbReference>
<dbReference type="AlphaFoldDB" id="A0A2A9ELB6"/>
<proteinExistence type="predicted"/>
<evidence type="ECO:0000256" key="1">
    <source>
        <dbReference type="SAM" id="MobiDB-lite"/>
    </source>
</evidence>
<protein>
    <recommendedName>
        <fullName evidence="5">DUF4190 domain-containing protein</fullName>
    </recommendedName>
</protein>
<name>A0A2A9ELB6_9MICO</name>
<evidence type="ECO:0000256" key="2">
    <source>
        <dbReference type="SAM" id="Phobius"/>
    </source>
</evidence>
<keyword evidence="2" id="KW-1133">Transmembrane helix</keyword>